<dbReference type="Proteomes" id="UP001461498">
    <property type="component" value="Unassembled WGS sequence"/>
</dbReference>
<organism evidence="1 2">
    <name type="scientific">Rhynocoris fuscipes</name>
    <dbReference type="NCBI Taxonomy" id="488301"/>
    <lineage>
        <taxon>Eukaryota</taxon>
        <taxon>Metazoa</taxon>
        <taxon>Ecdysozoa</taxon>
        <taxon>Arthropoda</taxon>
        <taxon>Hexapoda</taxon>
        <taxon>Insecta</taxon>
        <taxon>Pterygota</taxon>
        <taxon>Neoptera</taxon>
        <taxon>Paraneoptera</taxon>
        <taxon>Hemiptera</taxon>
        <taxon>Heteroptera</taxon>
        <taxon>Panheteroptera</taxon>
        <taxon>Cimicomorpha</taxon>
        <taxon>Reduviidae</taxon>
        <taxon>Harpactorinae</taxon>
        <taxon>Harpactorini</taxon>
        <taxon>Rhynocoris</taxon>
    </lineage>
</organism>
<protein>
    <submittedName>
        <fullName evidence="1">Uncharacterized protein</fullName>
    </submittedName>
</protein>
<evidence type="ECO:0000313" key="2">
    <source>
        <dbReference type="Proteomes" id="UP001461498"/>
    </source>
</evidence>
<reference evidence="1 2" key="1">
    <citation type="submission" date="2022-12" db="EMBL/GenBank/DDBJ databases">
        <title>Chromosome-level genome assembly of true bugs.</title>
        <authorList>
            <person name="Ma L."/>
            <person name="Li H."/>
        </authorList>
    </citation>
    <scope>NUCLEOTIDE SEQUENCE [LARGE SCALE GENOMIC DNA]</scope>
    <source>
        <strain evidence="1">Lab_2022b</strain>
    </source>
</reference>
<evidence type="ECO:0000313" key="1">
    <source>
        <dbReference type="EMBL" id="KAK9504157.1"/>
    </source>
</evidence>
<proteinExistence type="predicted"/>
<keyword evidence="2" id="KW-1185">Reference proteome</keyword>
<sequence>MVAIETLGALEMGGWAMLRRGFFFFFFFDRIKKYLLEAFQRYVTTSMHFHWFRSYETTKSSNLTYYL</sequence>
<gene>
    <name evidence="1" type="ORF">O3M35_010550</name>
</gene>
<dbReference type="AlphaFoldDB" id="A0AAW1D0P8"/>
<comment type="caution">
    <text evidence="1">The sequence shown here is derived from an EMBL/GenBank/DDBJ whole genome shotgun (WGS) entry which is preliminary data.</text>
</comment>
<dbReference type="EMBL" id="JAPXFL010000007">
    <property type="protein sequence ID" value="KAK9504157.1"/>
    <property type="molecule type" value="Genomic_DNA"/>
</dbReference>
<accession>A0AAW1D0P8</accession>
<name>A0AAW1D0P8_9HEMI</name>